<dbReference type="RefSeq" id="XP_012897964.1">
    <property type="nucleotide sequence ID" value="XM_013042510.1"/>
</dbReference>
<feature type="region of interest" description="Disordered" evidence="3">
    <location>
        <begin position="131"/>
        <end position="157"/>
    </location>
</feature>
<dbReference type="InterPro" id="IPR036427">
    <property type="entry name" value="Bromodomain-like_sf"/>
</dbReference>
<name>D8M777_BLAHO</name>
<dbReference type="CDD" id="cd04369">
    <property type="entry name" value="Bromodomain"/>
    <property type="match status" value="1"/>
</dbReference>
<keyword evidence="6" id="KW-1185">Reference proteome</keyword>
<evidence type="ECO:0000313" key="6">
    <source>
        <dbReference type="Proteomes" id="UP000008312"/>
    </source>
</evidence>
<dbReference type="AlphaFoldDB" id="D8M777"/>
<dbReference type="InParanoid" id="D8M777"/>
<reference evidence="5" key="1">
    <citation type="submission" date="2010-02" db="EMBL/GenBank/DDBJ databases">
        <title>Sequencing and annotation of the Blastocystis hominis genome.</title>
        <authorList>
            <person name="Wincker P."/>
        </authorList>
    </citation>
    <scope>NUCLEOTIDE SEQUENCE</scope>
    <source>
        <strain evidence="5">Singapore isolate B</strain>
    </source>
</reference>
<organism evidence="5">
    <name type="scientific">Blastocystis hominis</name>
    <dbReference type="NCBI Taxonomy" id="12968"/>
    <lineage>
        <taxon>Eukaryota</taxon>
        <taxon>Sar</taxon>
        <taxon>Stramenopiles</taxon>
        <taxon>Bigyra</taxon>
        <taxon>Opalozoa</taxon>
        <taxon>Opalinata</taxon>
        <taxon>Blastocystidae</taxon>
        <taxon>Blastocystis</taxon>
    </lineage>
</organism>
<evidence type="ECO:0000256" key="3">
    <source>
        <dbReference type="SAM" id="MobiDB-lite"/>
    </source>
</evidence>
<sequence length="239" mass="27009">MDFSTIQHKLQTGEIQTRADFFQLVRLVFDNALLYNQPGDPVSLQAQRLRQFFEKEAEQLSAAAAEKHHTARRRAVAMRCSAFAAMQSAFSESKAEDWVVQSFLEERKKNVFDALKRQFSAFSADFETQTTTQTTTQSSQSSQLTQSTLASQAVKPVKPRELSESEICALKAQLEALRGAELRRVLQVLAACGVERSDGKFPVEVQLQKLPVETLRRVMFEMQKMQEEDYVACAACGWN</sequence>
<dbReference type="InterPro" id="IPR001487">
    <property type="entry name" value="Bromodomain"/>
</dbReference>
<dbReference type="PROSITE" id="PS50014">
    <property type="entry name" value="BROMODOMAIN_2"/>
    <property type="match status" value="1"/>
</dbReference>
<dbReference type="SUPFAM" id="SSF47370">
    <property type="entry name" value="Bromodomain"/>
    <property type="match status" value="1"/>
</dbReference>
<evidence type="ECO:0000313" key="5">
    <source>
        <dbReference type="EMBL" id="CBK23916.2"/>
    </source>
</evidence>
<proteinExistence type="predicted"/>
<dbReference type="Gene3D" id="1.20.920.10">
    <property type="entry name" value="Bromodomain-like"/>
    <property type="match status" value="1"/>
</dbReference>
<evidence type="ECO:0000256" key="2">
    <source>
        <dbReference type="PROSITE-ProRule" id="PRU00035"/>
    </source>
</evidence>
<accession>D8M777</accession>
<dbReference type="Proteomes" id="UP000008312">
    <property type="component" value="Unassembled WGS sequence"/>
</dbReference>
<dbReference type="Pfam" id="PF00439">
    <property type="entry name" value="Bromodomain"/>
    <property type="match status" value="1"/>
</dbReference>
<dbReference type="PANTHER" id="PTHR45926">
    <property type="entry name" value="OSJNBA0053K19.4 PROTEIN"/>
    <property type="match status" value="1"/>
</dbReference>
<dbReference type="OrthoDB" id="21449at2759"/>
<protein>
    <recommendedName>
        <fullName evidence="4">Bromo domain-containing protein</fullName>
    </recommendedName>
</protein>
<keyword evidence="1 2" id="KW-0103">Bromodomain</keyword>
<evidence type="ECO:0000259" key="4">
    <source>
        <dbReference type="PROSITE" id="PS50014"/>
    </source>
</evidence>
<gene>
    <name evidence="5" type="ORF">GSBLH_T00003725001</name>
</gene>
<evidence type="ECO:0000256" key="1">
    <source>
        <dbReference type="ARBA" id="ARBA00023117"/>
    </source>
</evidence>
<feature type="domain" description="Bromo" evidence="4">
    <location>
        <begin position="1"/>
        <end position="43"/>
    </location>
</feature>
<dbReference type="GeneID" id="24920794"/>
<dbReference type="EMBL" id="FN668672">
    <property type="protein sequence ID" value="CBK23916.2"/>
    <property type="molecule type" value="Genomic_DNA"/>
</dbReference>
<feature type="compositionally biased region" description="Low complexity" evidence="3">
    <location>
        <begin position="131"/>
        <end position="153"/>
    </location>
</feature>